<reference evidence="1" key="1">
    <citation type="submission" date="2021-03" db="EMBL/GenBank/DDBJ databases">
        <authorList>
            <person name="Li Z."/>
            <person name="Yang C."/>
        </authorList>
    </citation>
    <scope>NUCLEOTIDE SEQUENCE</scope>
    <source>
        <strain evidence="1">Dzin_1.0</strain>
        <tissue evidence="1">Leaf</tissue>
    </source>
</reference>
<evidence type="ECO:0000313" key="1">
    <source>
        <dbReference type="EMBL" id="KAJ0975085.1"/>
    </source>
</evidence>
<name>A0A9D5CN47_9LILI</name>
<gene>
    <name evidence="1" type="ORF">J5N97_017050</name>
</gene>
<proteinExistence type="predicted"/>
<dbReference type="EMBL" id="JAGGNH010000004">
    <property type="protein sequence ID" value="KAJ0975085.1"/>
    <property type="molecule type" value="Genomic_DNA"/>
</dbReference>
<sequence>MLETLDSLMELSDLRSKIVEEYKDDDESFSYKICIDRLTSLPDITAEEMFIGGQAFKQREERIYFLTILALLHVLLTSQKPNKADHPEFLAVMFATVVLISKSNQITCRDS</sequence>
<protein>
    <submittedName>
        <fullName evidence="1">Uncharacterized protein</fullName>
    </submittedName>
</protein>
<organism evidence="1 2">
    <name type="scientific">Dioscorea zingiberensis</name>
    <dbReference type="NCBI Taxonomy" id="325984"/>
    <lineage>
        <taxon>Eukaryota</taxon>
        <taxon>Viridiplantae</taxon>
        <taxon>Streptophyta</taxon>
        <taxon>Embryophyta</taxon>
        <taxon>Tracheophyta</taxon>
        <taxon>Spermatophyta</taxon>
        <taxon>Magnoliopsida</taxon>
        <taxon>Liliopsida</taxon>
        <taxon>Dioscoreales</taxon>
        <taxon>Dioscoreaceae</taxon>
        <taxon>Dioscorea</taxon>
    </lineage>
</organism>
<dbReference type="AlphaFoldDB" id="A0A9D5CN47"/>
<reference evidence="1" key="2">
    <citation type="journal article" date="2022" name="Hortic Res">
        <title>The genome of Dioscorea zingiberensis sheds light on the biosynthesis, origin and evolution of the medicinally important diosgenin saponins.</title>
        <authorList>
            <person name="Li Y."/>
            <person name="Tan C."/>
            <person name="Li Z."/>
            <person name="Guo J."/>
            <person name="Li S."/>
            <person name="Chen X."/>
            <person name="Wang C."/>
            <person name="Dai X."/>
            <person name="Yang H."/>
            <person name="Song W."/>
            <person name="Hou L."/>
            <person name="Xu J."/>
            <person name="Tong Z."/>
            <person name="Xu A."/>
            <person name="Yuan X."/>
            <person name="Wang W."/>
            <person name="Yang Q."/>
            <person name="Chen L."/>
            <person name="Sun Z."/>
            <person name="Wang K."/>
            <person name="Pan B."/>
            <person name="Chen J."/>
            <person name="Bao Y."/>
            <person name="Liu F."/>
            <person name="Qi X."/>
            <person name="Gang D.R."/>
            <person name="Wen J."/>
            <person name="Li J."/>
        </authorList>
    </citation>
    <scope>NUCLEOTIDE SEQUENCE</scope>
    <source>
        <strain evidence="1">Dzin_1.0</strain>
    </source>
</reference>
<dbReference type="Proteomes" id="UP001085076">
    <property type="component" value="Miscellaneous, Linkage group lg04"/>
</dbReference>
<evidence type="ECO:0000313" key="2">
    <source>
        <dbReference type="Proteomes" id="UP001085076"/>
    </source>
</evidence>
<keyword evidence="2" id="KW-1185">Reference proteome</keyword>
<comment type="caution">
    <text evidence="1">The sequence shown here is derived from an EMBL/GenBank/DDBJ whole genome shotgun (WGS) entry which is preliminary data.</text>
</comment>
<accession>A0A9D5CN47</accession>